<dbReference type="PANTHER" id="PTHR33116:SF84">
    <property type="entry name" value="RNA-DIRECTED DNA POLYMERASE"/>
    <property type="match status" value="1"/>
</dbReference>
<accession>A0A8T3A1X9</accession>
<dbReference type="PANTHER" id="PTHR33116">
    <property type="entry name" value="REVERSE TRANSCRIPTASE ZINC-BINDING DOMAIN-CONTAINING PROTEIN-RELATED-RELATED"/>
    <property type="match status" value="1"/>
</dbReference>
<dbReference type="EMBL" id="JAGYWB010000019">
    <property type="protein sequence ID" value="KAI0488059.1"/>
    <property type="molecule type" value="Genomic_DNA"/>
</dbReference>
<keyword evidence="2" id="KW-1185">Reference proteome</keyword>
<sequence length="197" mass="22863">MFHKHQRNHQELCQVLSIHSIVNKITYLSIPLSFCRLNIADYLPLLDSLNMKLNGWKANLLSFAGRLQYLRFTIQNTIAYWIQGSILPKFVYTVFKKFSSRFLFFCDVHSSKKLHMVSWDKICLPKTKGGLGLPSLYALQYAFNCSTISRMYNGTSPLSIWLLSKYNSPWKPPLFSAFKLWKSICNTALFMPNIVFS</sequence>
<dbReference type="OrthoDB" id="685268at2759"/>
<organism evidence="1 2">
    <name type="scientific">Dendrobium nobile</name>
    <name type="common">Orchid</name>
    <dbReference type="NCBI Taxonomy" id="94219"/>
    <lineage>
        <taxon>Eukaryota</taxon>
        <taxon>Viridiplantae</taxon>
        <taxon>Streptophyta</taxon>
        <taxon>Embryophyta</taxon>
        <taxon>Tracheophyta</taxon>
        <taxon>Spermatophyta</taxon>
        <taxon>Magnoliopsida</taxon>
        <taxon>Liliopsida</taxon>
        <taxon>Asparagales</taxon>
        <taxon>Orchidaceae</taxon>
        <taxon>Epidendroideae</taxon>
        <taxon>Malaxideae</taxon>
        <taxon>Dendrobiinae</taxon>
        <taxon>Dendrobium</taxon>
    </lineage>
</organism>
<dbReference type="AlphaFoldDB" id="A0A8T3A1X9"/>
<protein>
    <submittedName>
        <fullName evidence="1">Uncharacterized protein</fullName>
    </submittedName>
</protein>
<evidence type="ECO:0000313" key="1">
    <source>
        <dbReference type="EMBL" id="KAI0488059.1"/>
    </source>
</evidence>
<name>A0A8T3A1X9_DENNO</name>
<reference evidence="1" key="1">
    <citation type="journal article" date="2022" name="Front. Genet.">
        <title>Chromosome-Scale Assembly of the Dendrobium nobile Genome Provides Insights Into the Molecular Mechanism of the Biosynthesis of the Medicinal Active Ingredient of Dendrobium.</title>
        <authorList>
            <person name="Xu Q."/>
            <person name="Niu S.-C."/>
            <person name="Li K.-L."/>
            <person name="Zheng P.-J."/>
            <person name="Zhang X.-J."/>
            <person name="Jia Y."/>
            <person name="Liu Y."/>
            <person name="Niu Y.-X."/>
            <person name="Yu L.-H."/>
            <person name="Chen D.-F."/>
            <person name="Zhang G.-Q."/>
        </authorList>
    </citation>
    <scope>NUCLEOTIDE SEQUENCE</scope>
    <source>
        <tissue evidence="1">Leaf</tissue>
    </source>
</reference>
<comment type="caution">
    <text evidence="1">The sequence shown here is derived from an EMBL/GenBank/DDBJ whole genome shotgun (WGS) entry which is preliminary data.</text>
</comment>
<dbReference type="Proteomes" id="UP000829196">
    <property type="component" value="Unassembled WGS sequence"/>
</dbReference>
<proteinExistence type="predicted"/>
<evidence type="ECO:0000313" key="2">
    <source>
        <dbReference type="Proteomes" id="UP000829196"/>
    </source>
</evidence>
<gene>
    <name evidence="1" type="ORF">KFK09_027883</name>
</gene>